<reference evidence="1 2" key="1">
    <citation type="journal article" date="2020" name="Biotechnol. Biofuels">
        <title>New insights from the biogas microbiome by comprehensive genome-resolved metagenomics of nearly 1600 species originating from multiple anaerobic digesters.</title>
        <authorList>
            <person name="Campanaro S."/>
            <person name="Treu L."/>
            <person name="Rodriguez-R L.M."/>
            <person name="Kovalovszki A."/>
            <person name="Ziels R.M."/>
            <person name="Maus I."/>
            <person name="Zhu X."/>
            <person name="Kougias P.G."/>
            <person name="Basile A."/>
            <person name="Luo G."/>
            <person name="Schluter A."/>
            <person name="Konstantinidis K.T."/>
            <person name="Angelidaki I."/>
        </authorList>
    </citation>
    <scope>NUCLEOTIDE SEQUENCE [LARGE SCALE GENOMIC DNA]</scope>
    <source>
        <strain evidence="1">AS27yjCOA_165</strain>
    </source>
</reference>
<organism evidence="1 2">
    <name type="scientific">candidate division WWE3 bacterium</name>
    <dbReference type="NCBI Taxonomy" id="2053526"/>
    <lineage>
        <taxon>Bacteria</taxon>
        <taxon>Katanobacteria</taxon>
    </lineage>
</organism>
<evidence type="ECO:0000313" key="2">
    <source>
        <dbReference type="Proteomes" id="UP000526033"/>
    </source>
</evidence>
<name>A0A7X9DJQ5_UNCKA</name>
<comment type="caution">
    <text evidence="1">The sequence shown here is derived from an EMBL/GenBank/DDBJ whole genome shotgun (WGS) entry which is preliminary data.</text>
</comment>
<dbReference type="AlphaFoldDB" id="A0A7X9DJQ5"/>
<protein>
    <submittedName>
        <fullName evidence="1">Uncharacterized protein</fullName>
    </submittedName>
</protein>
<accession>A0A7X9DJQ5</accession>
<evidence type="ECO:0000313" key="1">
    <source>
        <dbReference type="EMBL" id="NMB69725.1"/>
    </source>
</evidence>
<dbReference type="Proteomes" id="UP000526033">
    <property type="component" value="Unassembled WGS sequence"/>
</dbReference>
<dbReference type="EMBL" id="JAAZNL010000007">
    <property type="protein sequence ID" value="NMB69725.1"/>
    <property type="molecule type" value="Genomic_DNA"/>
</dbReference>
<sequence length="347" mass="39577">MKKILLAIFTLALVFGIVFYILSSQNPKSKSVDKTGLIDEQTSSTIDTETDPATTMDNYSDENLGFAIEYPANWTFEKQGDYFVRMMPKLKKPATSETNFIQIQIVPKKINVSDSLIYGFNGENFRKLLNNTNQKFSISEDAGMREYFTYEKQPDIKLSGFTANVYINKKPWEFPSGTTEYKYIFNVTNKYVILNAFLGSDTKDQFYISRESFQRILNTLEITDKDNLGEFGTITGKLCFPSERLPEGVIQALNLANKNMYEYIYPGSGNGGKSTYELNVVPGEYVLRYKTNEMEGYHTNVCPTGMETSCNAANQRKNISVNVENTEVIKNIDLCDFYYNSDTKPEF</sequence>
<proteinExistence type="predicted"/>
<gene>
    <name evidence="1" type="ORF">GYA27_00785</name>
</gene>